<evidence type="ECO:0000256" key="6">
    <source>
        <dbReference type="PROSITE-ProRule" id="PRU00505"/>
    </source>
</evidence>
<feature type="DNA-binding region" description="TEA" evidence="6">
    <location>
        <begin position="70"/>
        <end position="144"/>
    </location>
</feature>
<protein>
    <recommendedName>
        <fullName evidence="8">TEA domain-containing protein</fullName>
    </recommendedName>
</protein>
<evidence type="ECO:0000259" key="8">
    <source>
        <dbReference type="PROSITE" id="PS51088"/>
    </source>
</evidence>
<dbReference type="PROSITE" id="PS00554">
    <property type="entry name" value="TEA_1"/>
    <property type="match status" value="1"/>
</dbReference>
<evidence type="ECO:0000256" key="7">
    <source>
        <dbReference type="SAM" id="MobiDB-lite"/>
    </source>
</evidence>
<keyword evidence="10" id="KW-1185">Reference proteome</keyword>
<dbReference type="GO" id="GO:0000978">
    <property type="term" value="F:RNA polymerase II cis-regulatory region sequence-specific DNA binding"/>
    <property type="evidence" value="ECO:0007669"/>
    <property type="project" value="TreeGrafter"/>
</dbReference>
<dbReference type="PANTHER" id="PTHR11834:SF0">
    <property type="entry name" value="PROTEIN SCALLOPED"/>
    <property type="match status" value="1"/>
</dbReference>
<dbReference type="GeneID" id="28939303"/>
<comment type="caution">
    <text evidence="9">The sequence shown here is derived from an EMBL/GenBank/DDBJ whole genome shotgun (WGS) entry which is preliminary data.</text>
</comment>
<dbReference type="Pfam" id="PF01285">
    <property type="entry name" value="TEA"/>
    <property type="match status" value="1"/>
</dbReference>
<evidence type="ECO:0000256" key="2">
    <source>
        <dbReference type="ARBA" id="ARBA00008421"/>
    </source>
</evidence>
<organism evidence="9 10">
    <name type="scientific">Pneumocystis jirovecii (strain RU7)</name>
    <name type="common">Human pneumocystis pneumonia agent</name>
    <dbReference type="NCBI Taxonomy" id="1408657"/>
    <lineage>
        <taxon>Eukaryota</taxon>
        <taxon>Fungi</taxon>
        <taxon>Dikarya</taxon>
        <taxon>Ascomycota</taxon>
        <taxon>Taphrinomycotina</taxon>
        <taxon>Pneumocystomycetes</taxon>
        <taxon>Pneumocystaceae</taxon>
        <taxon>Pneumocystis</taxon>
    </lineage>
</organism>
<evidence type="ECO:0000313" key="9">
    <source>
        <dbReference type="EMBL" id="KTW32102.1"/>
    </source>
</evidence>
<feature type="domain" description="TEA" evidence="8">
    <location>
        <begin position="70"/>
        <end position="144"/>
    </location>
</feature>
<dbReference type="InterPro" id="IPR000818">
    <property type="entry name" value="TEA/ATTS_dom"/>
</dbReference>
<dbReference type="SMART" id="SM00426">
    <property type="entry name" value="TEA"/>
    <property type="match status" value="1"/>
</dbReference>
<evidence type="ECO:0000256" key="4">
    <source>
        <dbReference type="ARBA" id="ARBA00023163"/>
    </source>
</evidence>
<dbReference type="eggNOG" id="KOG3841">
    <property type="taxonomic scope" value="Eukaryota"/>
</dbReference>
<keyword evidence="4" id="KW-0804">Transcription</keyword>
<evidence type="ECO:0000256" key="3">
    <source>
        <dbReference type="ARBA" id="ARBA00023015"/>
    </source>
</evidence>
<dbReference type="VEuPathDB" id="FungiDB:T551_00784"/>
<comment type="similarity">
    <text evidence="2">Belongs to the TEC1 family.</text>
</comment>
<evidence type="ECO:0000313" key="10">
    <source>
        <dbReference type="Proteomes" id="UP000053447"/>
    </source>
</evidence>
<dbReference type="Proteomes" id="UP000053447">
    <property type="component" value="Unassembled WGS sequence"/>
</dbReference>
<dbReference type="EMBL" id="LFWA01000003">
    <property type="protein sequence ID" value="KTW32102.1"/>
    <property type="molecule type" value="Genomic_DNA"/>
</dbReference>
<dbReference type="GO" id="GO:0005667">
    <property type="term" value="C:transcription regulator complex"/>
    <property type="evidence" value="ECO:0007669"/>
    <property type="project" value="TreeGrafter"/>
</dbReference>
<dbReference type="PRINTS" id="PR00065">
    <property type="entry name" value="TEADOMAIN"/>
</dbReference>
<dbReference type="STRING" id="1408657.A0A0W4ZUP2"/>
<sequence>MVIGIQEGVQFLPEVVEGLKAEKWPLGEISQNIELQGTTKVGINGQDISSLEKNGGRGAKRTHTESEKREVLGEKVWPVDVEEAFMDAIARIPKLGRRKIVVGSKPCGRNELIADYIYRRTGKIRTRKQVSSHIQVLKHLRREDPEFLKMVSDTPCLSPEKTKTNTSFLSPSSPPFTQLNSSVSYQRSNAFDFSQTLHSNSLMSDISKYSYFRILEFSIWKTTFASEHVYSRLKDSSFSTSVFLDSLPNWTVRFPFLVEVLLSSNGITCPVYHVTSTLSIPPHIDNEKSAFQAHFVLAKPPTVHDETWGCVIRIYTMSQCILELKQKALVNNDTIILPFAIDFWATFLSGLNTLSTGCHSTSTPLNAEKLKCKKEWEIHVAVKGITVVFEVLRFTNSSSRMALLAWEFETVFSDAGITICREVVFDHFPYSPSHNEQLFTPSTNYEQSTTPCMNFHSSPLSMYSTNCPMPISNYLSPPSILRSANISVLFDNLQQYTPSQTSDITNTLSFVASESYSSQDRFLASSASENETVSAWQTESLPKLGFFPTNTNSVSTFDSSENLKKNDSI</sequence>
<dbReference type="GO" id="GO:0005634">
    <property type="term" value="C:nucleus"/>
    <property type="evidence" value="ECO:0007669"/>
    <property type="project" value="UniProtKB-SubCell"/>
</dbReference>
<dbReference type="InterPro" id="IPR050937">
    <property type="entry name" value="TEC1_TEAD_TF"/>
</dbReference>
<reference evidence="10" key="1">
    <citation type="journal article" date="2016" name="Nat. Commun.">
        <title>Genome analysis of three Pneumocystis species reveals adaptation mechanisms to life exclusively in mammalian hosts.</title>
        <authorList>
            <person name="Ma L."/>
            <person name="Chen Z."/>
            <person name="Huang D.W."/>
            <person name="Kutty G."/>
            <person name="Ishihara M."/>
            <person name="Wang H."/>
            <person name="Abouelleil A."/>
            <person name="Bishop L."/>
            <person name="Davey E."/>
            <person name="Deng R."/>
            <person name="Deng X."/>
            <person name="Fan L."/>
            <person name="Fantoni G."/>
            <person name="Fitzgerald M."/>
            <person name="Gogineni E."/>
            <person name="Goldberg J.M."/>
            <person name="Handley G."/>
            <person name="Hu X."/>
            <person name="Huber C."/>
            <person name="Jiao X."/>
            <person name="Jones K."/>
            <person name="Levin J.Z."/>
            <person name="Liu Y."/>
            <person name="Macdonald P."/>
            <person name="Melnikov A."/>
            <person name="Raley C."/>
            <person name="Sassi M."/>
            <person name="Sherman B.T."/>
            <person name="Song X."/>
            <person name="Sykes S."/>
            <person name="Tran B."/>
            <person name="Walsh L."/>
            <person name="Xia Y."/>
            <person name="Yang J."/>
            <person name="Young S."/>
            <person name="Zeng Q."/>
            <person name="Zheng X."/>
            <person name="Stephens R."/>
            <person name="Nusbaum C."/>
            <person name="Birren B.W."/>
            <person name="Azadi P."/>
            <person name="Lempicki R.A."/>
            <person name="Cuomo C.A."/>
            <person name="Kovacs J.A."/>
        </authorList>
    </citation>
    <scope>NUCLEOTIDE SEQUENCE [LARGE SCALE GENOMIC DNA]</scope>
    <source>
        <strain evidence="10">RU7</strain>
    </source>
</reference>
<keyword evidence="3" id="KW-0805">Transcription regulation</keyword>
<keyword evidence="5" id="KW-0539">Nucleus</keyword>
<dbReference type="PANTHER" id="PTHR11834">
    <property type="entry name" value="TRANSCRIPTIONAL ENHANCER FACTOR TEF RELATED"/>
    <property type="match status" value="1"/>
</dbReference>
<feature type="region of interest" description="Disordered" evidence="7">
    <location>
        <begin position="46"/>
        <end position="69"/>
    </location>
</feature>
<dbReference type="AlphaFoldDB" id="A0A0W4ZUP2"/>
<evidence type="ECO:0000256" key="5">
    <source>
        <dbReference type="ARBA" id="ARBA00023242"/>
    </source>
</evidence>
<dbReference type="InterPro" id="IPR038096">
    <property type="entry name" value="TEA/ATTS_sf"/>
</dbReference>
<accession>A0A0W4ZUP2</accession>
<gene>
    <name evidence="9" type="ORF">T551_00784</name>
</gene>
<name>A0A0W4ZUP2_PNEJ7</name>
<evidence type="ECO:0000256" key="1">
    <source>
        <dbReference type="ARBA" id="ARBA00004123"/>
    </source>
</evidence>
<dbReference type="OrthoDB" id="10006572at2759"/>
<dbReference type="GO" id="GO:0000981">
    <property type="term" value="F:DNA-binding transcription factor activity, RNA polymerase II-specific"/>
    <property type="evidence" value="ECO:0007669"/>
    <property type="project" value="TreeGrafter"/>
</dbReference>
<dbReference type="Gene3D" id="6.10.20.40">
    <property type="entry name" value="TEA/ATTS domain"/>
    <property type="match status" value="1"/>
</dbReference>
<dbReference type="PROSITE" id="PS51088">
    <property type="entry name" value="TEA_2"/>
    <property type="match status" value="1"/>
</dbReference>
<comment type="subcellular location">
    <subcellularLocation>
        <location evidence="1">Nucleus</location>
    </subcellularLocation>
</comment>
<dbReference type="RefSeq" id="XP_018230794.1">
    <property type="nucleotide sequence ID" value="XM_018373048.1"/>
</dbReference>
<proteinExistence type="inferred from homology"/>